<dbReference type="eggNOG" id="COG0614">
    <property type="taxonomic scope" value="Bacteria"/>
</dbReference>
<evidence type="ECO:0000313" key="1">
    <source>
        <dbReference type="EMBL" id="EGK01556.1"/>
    </source>
</evidence>
<reference evidence="1 2" key="1">
    <citation type="submission" date="2011-04" db="EMBL/GenBank/DDBJ databases">
        <title>The Genome Sequence of Dysgonomonas gadei ATCC BAA-286.</title>
        <authorList>
            <consortium name="The Broad Institute Genome Sequencing Platform"/>
            <person name="Earl A."/>
            <person name="Ward D."/>
            <person name="Feldgarden M."/>
            <person name="Gevers D."/>
            <person name="Pudlo N."/>
            <person name="Martens E."/>
            <person name="Allen-Vercoe E."/>
            <person name="Young S.K."/>
            <person name="Zeng Q."/>
            <person name="Gargeya S."/>
            <person name="Fitzgerald M."/>
            <person name="Haas B."/>
            <person name="Abouelleil A."/>
            <person name="Alvarado L."/>
            <person name="Arachchi H.M."/>
            <person name="Berlin A."/>
            <person name="Brown A."/>
            <person name="Chapman S.B."/>
            <person name="Chen Z."/>
            <person name="Dunbar C."/>
            <person name="Freedman E."/>
            <person name="Gearin G."/>
            <person name="Gellesch M."/>
            <person name="Goldberg J."/>
            <person name="Griggs A."/>
            <person name="Gujja S."/>
            <person name="Heiman D."/>
            <person name="Howarth C."/>
            <person name="Larson L."/>
            <person name="Lui A."/>
            <person name="MacDonald P.J.P."/>
            <person name="Mehta T."/>
            <person name="Montmayeur A."/>
            <person name="Murphy C."/>
            <person name="Neiman D."/>
            <person name="Pearson M."/>
            <person name="Priest M."/>
            <person name="Roberts A."/>
            <person name="Saif S."/>
            <person name="Shea T."/>
            <person name="Shenoy N."/>
            <person name="Sisk P."/>
            <person name="Stolte C."/>
            <person name="Sykes S."/>
            <person name="Yandava C."/>
            <person name="Wortman J."/>
            <person name="Nusbaum C."/>
            <person name="Birren B."/>
        </authorList>
    </citation>
    <scope>NUCLEOTIDE SEQUENCE [LARGE SCALE GENOMIC DNA]</scope>
    <source>
        <strain evidence="1 2">ATCC BAA-286</strain>
    </source>
</reference>
<organism evidence="1 2">
    <name type="scientific">Dysgonomonas gadei ATCC BAA-286</name>
    <dbReference type="NCBI Taxonomy" id="742766"/>
    <lineage>
        <taxon>Bacteria</taxon>
        <taxon>Pseudomonadati</taxon>
        <taxon>Bacteroidota</taxon>
        <taxon>Bacteroidia</taxon>
        <taxon>Bacteroidales</taxon>
        <taxon>Dysgonomonadaceae</taxon>
        <taxon>Dysgonomonas</taxon>
    </lineage>
</organism>
<dbReference type="Pfam" id="PF13366">
    <property type="entry name" value="PDDEXK_3"/>
    <property type="match status" value="1"/>
</dbReference>
<comment type="caution">
    <text evidence="1">The sequence shown here is derived from an EMBL/GenBank/DDBJ whole genome shotgun (WGS) entry which is preliminary data.</text>
</comment>
<dbReference type="AlphaFoldDB" id="F5IYC1"/>
<evidence type="ECO:0008006" key="3">
    <source>
        <dbReference type="Google" id="ProtNLM"/>
    </source>
</evidence>
<dbReference type="HOGENOM" id="CLU_134960_1_0_10"/>
<dbReference type="RefSeq" id="WP_006799617.1">
    <property type="nucleotide sequence ID" value="NZ_GL891983.1"/>
</dbReference>
<dbReference type="Gene3D" id="3.90.320.10">
    <property type="match status" value="1"/>
</dbReference>
<dbReference type="OrthoDB" id="9806869at2"/>
<dbReference type="EMBL" id="ADLV01000025">
    <property type="protein sequence ID" value="EGK01556.1"/>
    <property type="molecule type" value="Genomic_DNA"/>
</dbReference>
<dbReference type="Proteomes" id="UP000004913">
    <property type="component" value="Unassembled WGS sequence"/>
</dbReference>
<keyword evidence="2" id="KW-1185">Reference proteome</keyword>
<protein>
    <recommendedName>
        <fullName evidence="3">GxxExxY protein</fullName>
    </recommendedName>
</protein>
<dbReference type="InterPro" id="IPR026350">
    <property type="entry name" value="GxxExxY"/>
</dbReference>
<sequence length="124" mass="14183">MIKKESLTGKILGCAYTVHSELGPGLFEKVYEECLFYELSESGLYVEKQVELPVEYKGITLDAGYKLDLLVEDEIILELKSVKELTDFHTAQLLTYMKLSDCEIGFLMNFNVKSLKDGIKRYIL</sequence>
<evidence type="ECO:0000313" key="2">
    <source>
        <dbReference type="Proteomes" id="UP000004913"/>
    </source>
</evidence>
<dbReference type="InterPro" id="IPR011604">
    <property type="entry name" value="PDDEXK-like_dom_sf"/>
</dbReference>
<accession>F5IYC1</accession>
<dbReference type="STRING" id="742766.HMPREF9455_02088"/>
<gene>
    <name evidence="1" type="ORF">HMPREF9455_02088</name>
</gene>
<name>F5IYC1_9BACT</name>
<dbReference type="NCBIfam" id="TIGR04256">
    <property type="entry name" value="GxxExxY"/>
    <property type="match status" value="1"/>
</dbReference>
<proteinExistence type="predicted"/>